<gene>
    <name evidence="1" type="ORF">SDC9_201136</name>
</gene>
<organism evidence="1">
    <name type="scientific">bioreactor metagenome</name>
    <dbReference type="NCBI Taxonomy" id="1076179"/>
    <lineage>
        <taxon>unclassified sequences</taxon>
        <taxon>metagenomes</taxon>
        <taxon>ecological metagenomes</taxon>
    </lineage>
</organism>
<comment type="caution">
    <text evidence="1">The sequence shown here is derived from an EMBL/GenBank/DDBJ whole genome shotgun (WGS) entry which is preliminary data.</text>
</comment>
<proteinExistence type="predicted"/>
<sequence length="101" mass="11278">MRVRIPRGISERVIFLDRNLNVKIEIPPGIGDAKAALSEHAADEIRARKDAPALQLVRRVARRCVVISADGTLSVFCSELRHAAHAGQIRVNHRLILSRLR</sequence>
<evidence type="ECO:0000313" key="1">
    <source>
        <dbReference type="EMBL" id="MPN53472.1"/>
    </source>
</evidence>
<dbReference type="EMBL" id="VSSQ01120616">
    <property type="protein sequence ID" value="MPN53472.1"/>
    <property type="molecule type" value="Genomic_DNA"/>
</dbReference>
<name>A0A645IRM6_9ZZZZ</name>
<dbReference type="AlphaFoldDB" id="A0A645IRM6"/>
<accession>A0A645IRM6</accession>
<reference evidence="1" key="1">
    <citation type="submission" date="2019-08" db="EMBL/GenBank/DDBJ databases">
        <authorList>
            <person name="Kucharzyk K."/>
            <person name="Murdoch R.W."/>
            <person name="Higgins S."/>
            <person name="Loffler F."/>
        </authorList>
    </citation>
    <scope>NUCLEOTIDE SEQUENCE</scope>
</reference>
<protein>
    <submittedName>
        <fullName evidence="1">Uncharacterized protein</fullName>
    </submittedName>
</protein>